<dbReference type="AlphaFoldDB" id="A0AAN9PZU8"/>
<dbReference type="Proteomes" id="UP001367508">
    <property type="component" value="Unassembled WGS sequence"/>
</dbReference>
<evidence type="ECO:0000313" key="1">
    <source>
        <dbReference type="EMBL" id="KAK7315919.1"/>
    </source>
</evidence>
<gene>
    <name evidence="1" type="ORF">VNO77_34501</name>
</gene>
<comment type="caution">
    <text evidence="1">The sequence shown here is derived from an EMBL/GenBank/DDBJ whole genome shotgun (WGS) entry which is preliminary data.</text>
</comment>
<name>A0AAN9PZU8_CANGL</name>
<proteinExistence type="predicted"/>
<organism evidence="1 2">
    <name type="scientific">Canavalia gladiata</name>
    <name type="common">Sword bean</name>
    <name type="synonym">Dolichos gladiatus</name>
    <dbReference type="NCBI Taxonomy" id="3824"/>
    <lineage>
        <taxon>Eukaryota</taxon>
        <taxon>Viridiplantae</taxon>
        <taxon>Streptophyta</taxon>
        <taxon>Embryophyta</taxon>
        <taxon>Tracheophyta</taxon>
        <taxon>Spermatophyta</taxon>
        <taxon>Magnoliopsida</taxon>
        <taxon>eudicotyledons</taxon>
        <taxon>Gunneridae</taxon>
        <taxon>Pentapetalae</taxon>
        <taxon>rosids</taxon>
        <taxon>fabids</taxon>
        <taxon>Fabales</taxon>
        <taxon>Fabaceae</taxon>
        <taxon>Papilionoideae</taxon>
        <taxon>50 kb inversion clade</taxon>
        <taxon>NPAAA clade</taxon>
        <taxon>indigoferoid/millettioid clade</taxon>
        <taxon>Phaseoleae</taxon>
        <taxon>Canavalia</taxon>
    </lineage>
</organism>
<keyword evidence="2" id="KW-1185">Reference proteome</keyword>
<sequence length="81" mass="9029">MANQWNEVEELSMQRKWGVSSVAPIEKILGIFNKLVNASKELNNPTSLNSCTKPKLPHEVLRDFMSCNSSNTLSMSFGNDA</sequence>
<dbReference type="EMBL" id="JAYMYQ010000008">
    <property type="protein sequence ID" value="KAK7315919.1"/>
    <property type="molecule type" value="Genomic_DNA"/>
</dbReference>
<protein>
    <submittedName>
        <fullName evidence="1">Uncharacterized protein</fullName>
    </submittedName>
</protein>
<reference evidence="1 2" key="1">
    <citation type="submission" date="2024-01" db="EMBL/GenBank/DDBJ databases">
        <title>The genomes of 5 underutilized Papilionoideae crops provide insights into root nodulation and disease resistanc.</title>
        <authorList>
            <person name="Jiang F."/>
        </authorList>
    </citation>
    <scope>NUCLEOTIDE SEQUENCE [LARGE SCALE GENOMIC DNA]</scope>
    <source>
        <strain evidence="1">LVBAO_FW01</strain>
        <tissue evidence="1">Leaves</tissue>
    </source>
</reference>
<accession>A0AAN9PZU8</accession>
<evidence type="ECO:0000313" key="2">
    <source>
        <dbReference type="Proteomes" id="UP001367508"/>
    </source>
</evidence>